<dbReference type="EMBL" id="UGHX01000001">
    <property type="protein sequence ID" value="STP11508.1"/>
    <property type="molecule type" value="Genomic_DNA"/>
</dbReference>
<dbReference type="AlphaFoldDB" id="A0A377JU86"/>
<organism evidence="2 3">
    <name type="scientific">Helicobacter cinaedi</name>
    <dbReference type="NCBI Taxonomy" id="213"/>
    <lineage>
        <taxon>Bacteria</taxon>
        <taxon>Pseudomonadati</taxon>
        <taxon>Campylobacterota</taxon>
        <taxon>Epsilonproteobacteria</taxon>
        <taxon>Campylobacterales</taxon>
        <taxon>Helicobacteraceae</taxon>
        <taxon>Helicobacter</taxon>
    </lineage>
</organism>
<proteinExistence type="predicted"/>
<keyword evidence="1" id="KW-0732">Signal</keyword>
<sequence length="87" mass="10057">MKKTLVVAVLGGLLSSVYAVSVDSDKLERQYIRHYDEYYRCYKEILPALNSKEVYNAAASGFEVRDTVVPDDTYLREFSLRDILKEE</sequence>
<evidence type="ECO:0000313" key="3">
    <source>
        <dbReference type="Proteomes" id="UP000255103"/>
    </source>
</evidence>
<protein>
    <submittedName>
        <fullName evidence="2">Uncharacterized protein</fullName>
    </submittedName>
</protein>
<feature type="chain" id="PRO_5016821359" evidence="1">
    <location>
        <begin position="20"/>
        <end position="87"/>
    </location>
</feature>
<accession>A0A377JU86</accession>
<dbReference type="Proteomes" id="UP000255103">
    <property type="component" value="Unassembled WGS sequence"/>
</dbReference>
<evidence type="ECO:0000313" key="2">
    <source>
        <dbReference type="EMBL" id="STP11508.1"/>
    </source>
</evidence>
<reference evidence="2 3" key="1">
    <citation type="submission" date="2018-06" db="EMBL/GenBank/DDBJ databases">
        <authorList>
            <consortium name="Pathogen Informatics"/>
            <person name="Doyle S."/>
        </authorList>
    </citation>
    <scope>NUCLEOTIDE SEQUENCE [LARGE SCALE GENOMIC DNA]</scope>
    <source>
        <strain evidence="2 3">NCTC12219</strain>
    </source>
</reference>
<dbReference type="RefSeq" id="WP_258864782.1">
    <property type="nucleotide sequence ID" value="NZ_UGHX01000001.1"/>
</dbReference>
<feature type="signal peptide" evidence="1">
    <location>
        <begin position="1"/>
        <end position="19"/>
    </location>
</feature>
<evidence type="ECO:0000256" key="1">
    <source>
        <dbReference type="SAM" id="SignalP"/>
    </source>
</evidence>
<gene>
    <name evidence="2" type="ORF">NCTC12219_01400</name>
</gene>
<name>A0A377JU86_9HELI</name>